<evidence type="ECO:0000313" key="2">
    <source>
        <dbReference type="EMBL" id="PRQ46686.1"/>
    </source>
</evidence>
<name>A0A2P6RJS4_ROSCH</name>
<dbReference type="GO" id="GO:0003968">
    <property type="term" value="F:RNA-directed RNA polymerase activity"/>
    <property type="evidence" value="ECO:0007669"/>
    <property type="project" value="UniProtKB-KW"/>
</dbReference>
<dbReference type="Pfam" id="PF26253">
    <property type="entry name" value="RdRP_head"/>
    <property type="match status" value="1"/>
</dbReference>
<keyword evidence="3" id="KW-1185">Reference proteome</keyword>
<organism evidence="2 3">
    <name type="scientific">Rosa chinensis</name>
    <name type="common">China rose</name>
    <dbReference type="NCBI Taxonomy" id="74649"/>
    <lineage>
        <taxon>Eukaryota</taxon>
        <taxon>Viridiplantae</taxon>
        <taxon>Streptophyta</taxon>
        <taxon>Embryophyta</taxon>
        <taxon>Tracheophyta</taxon>
        <taxon>Spermatophyta</taxon>
        <taxon>Magnoliopsida</taxon>
        <taxon>eudicotyledons</taxon>
        <taxon>Gunneridae</taxon>
        <taxon>Pentapetalae</taxon>
        <taxon>rosids</taxon>
        <taxon>fabids</taxon>
        <taxon>Rosales</taxon>
        <taxon>Rosaceae</taxon>
        <taxon>Rosoideae</taxon>
        <taxon>Rosoideae incertae sedis</taxon>
        <taxon>Rosa</taxon>
    </lineage>
</organism>
<dbReference type="EMBL" id="PDCK01000040">
    <property type="protein sequence ID" value="PRQ46686.1"/>
    <property type="molecule type" value="Genomic_DNA"/>
</dbReference>
<gene>
    <name evidence="2" type="ORF">RchiOBHm_Chr2g0091691</name>
</gene>
<sequence>MDEILDEAHAIYHVCYDHAMDKRDVKKCSFAWRVAGKAQCELHARKKDEKWLNIAPSVLKELL</sequence>
<comment type="caution">
    <text evidence="2">The sequence shown here is derived from an EMBL/GenBank/DDBJ whole genome shotgun (WGS) entry which is preliminary data.</text>
</comment>
<evidence type="ECO:0000259" key="1">
    <source>
        <dbReference type="Pfam" id="PF26253"/>
    </source>
</evidence>
<dbReference type="Gramene" id="PRQ46686">
    <property type="protein sequence ID" value="PRQ46686"/>
    <property type="gene ID" value="RchiOBHm_Chr2g0091691"/>
</dbReference>
<feature type="domain" description="RDRP C-terminal head" evidence="1">
    <location>
        <begin position="3"/>
        <end position="49"/>
    </location>
</feature>
<reference evidence="2 3" key="1">
    <citation type="journal article" date="2018" name="Nat. Genet.">
        <title>The Rosa genome provides new insights in the design of modern roses.</title>
        <authorList>
            <person name="Bendahmane M."/>
        </authorList>
    </citation>
    <scope>NUCLEOTIDE SEQUENCE [LARGE SCALE GENOMIC DNA]</scope>
    <source>
        <strain evidence="3">cv. Old Blush</strain>
    </source>
</reference>
<dbReference type="STRING" id="74649.A0A2P6RJS4"/>
<dbReference type="InterPro" id="IPR058752">
    <property type="entry name" value="RDRP_C_head"/>
</dbReference>
<evidence type="ECO:0000313" key="3">
    <source>
        <dbReference type="Proteomes" id="UP000238479"/>
    </source>
</evidence>
<protein>
    <submittedName>
        <fullName evidence="2">Putative RNA-dependent RNA polymerase, eukaryotic-type</fullName>
    </submittedName>
</protein>
<keyword evidence="2" id="KW-0548">Nucleotidyltransferase</keyword>
<proteinExistence type="predicted"/>
<dbReference type="AlphaFoldDB" id="A0A2P6RJS4"/>
<accession>A0A2P6RJS4</accession>
<dbReference type="Proteomes" id="UP000238479">
    <property type="component" value="Chromosome 2"/>
</dbReference>
<keyword evidence="2" id="KW-0808">Transferase</keyword>
<keyword evidence="2" id="KW-0696">RNA-directed RNA polymerase</keyword>